<feature type="region of interest" description="Disordered" evidence="13">
    <location>
        <begin position="1"/>
        <end position="36"/>
    </location>
</feature>
<dbReference type="PROSITE" id="PS50082">
    <property type="entry name" value="WD_REPEATS_2"/>
    <property type="match status" value="1"/>
</dbReference>
<dbReference type="PROSITE" id="PS50294">
    <property type="entry name" value="WD_REPEATS_REGION"/>
    <property type="match status" value="1"/>
</dbReference>
<evidence type="ECO:0000313" key="15">
    <source>
        <dbReference type="Proteomes" id="UP001497392"/>
    </source>
</evidence>
<dbReference type="Proteomes" id="UP001497392">
    <property type="component" value="Unassembled WGS sequence"/>
</dbReference>
<protein>
    <recommendedName>
        <fullName evidence="10">Dynein axonemal intermediate chain 4</fullName>
    </recommendedName>
    <alternativeName>
        <fullName evidence="11">WD repeat-containing protein 78</fullName>
    </alternativeName>
</protein>
<feature type="region of interest" description="Disordered" evidence="13">
    <location>
        <begin position="497"/>
        <end position="518"/>
    </location>
</feature>
<dbReference type="Pfam" id="PF00400">
    <property type="entry name" value="WD40"/>
    <property type="match status" value="1"/>
</dbReference>
<keyword evidence="15" id="KW-1185">Reference proteome</keyword>
<feature type="region of interest" description="Disordered" evidence="13">
    <location>
        <begin position="95"/>
        <end position="134"/>
    </location>
</feature>
<evidence type="ECO:0000256" key="9">
    <source>
        <dbReference type="ARBA" id="ARBA00024190"/>
    </source>
</evidence>
<keyword evidence="8" id="KW-0966">Cell projection</keyword>
<keyword evidence="5" id="KW-0282">Flagellum</keyword>
<dbReference type="SMART" id="SM00320">
    <property type="entry name" value="WD40"/>
    <property type="match status" value="5"/>
</dbReference>
<feature type="region of interest" description="Disordered" evidence="13">
    <location>
        <begin position="298"/>
        <end position="324"/>
    </location>
</feature>
<evidence type="ECO:0000256" key="1">
    <source>
        <dbReference type="ARBA" id="ARBA00004611"/>
    </source>
</evidence>
<dbReference type="InterPro" id="IPR015943">
    <property type="entry name" value="WD40/YVTN_repeat-like_dom_sf"/>
</dbReference>
<reference evidence="14 15" key="1">
    <citation type="submission" date="2024-06" db="EMBL/GenBank/DDBJ databases">
        <authorList>
            <person name="Kraege A."/>
            <person name="Thomma B."/>
        </authorList>
    </citation>
    <scope>NUCLEOTIDE SEQUENCE [LARGE SCALE GENOMIC DNA]</scope>
</reference>
<dbReference type="InterPro" id="IPR001680">
    <property type="entry name" value="WD40_rpt"/>
</dbReference>
<evidence type="ECO:0000256" key="7">
    <source>
        <dbReference type="ARBA" id="ARBA00023212"/>
    </source>
</evidence>
<keyword evidence="3 12" id="KW-0853">WD repeat</keyword>
<comment type="caution">
    <text evidence="14">The sequence shown here is derived from an EMBL/GenBank/DDBJ whole genome shotgun (WGS) entry which is preliminary data.</text>
</comment>
<dbReference type="SUPFAM" id="SSF50978">
    <property type="entry name" value="WD40 repeat-like"/>
    <property type="match status" value="1"/>
</dbReference>
<keyword evidence="7" id="KW-0206">Cytoskeleton</keyword>
<proteinExistence type="predicted"/>
<dbReference type="PANTHER" id="PTHR12442:SF12">
    <property type="entry name" value="DYNEIN AXONEMAL INTERMEDIATE CHAIN 4"/>
    <property type="match status" value="1"/>
</dbReference>
<evidence type="ECO:0000256" key="2">
    <source>
        <dbReference type="ARBA" id="ARBA00022490"/>
    </source>
</evidence>
<evidence type="ECO:0000256" key="3">
    <source>
        <dbReference type="ARBA" id="ARBA00022574"/>
    </source>
</evidence>
<evidence type="ECO:0000256" key="8">
    <source>
        <dbReference type="ARBA" id="ARBA00023273"/>
    </source>
</evidence>
<evidence type="ECO:0000256" key="10">
    <source>
        <dbReference type="ARBA" id="ARBA00040002"/>
    </source>
</evidence>
<keyword evidence="2" id="KW-0963">Cytoplasm</keyword>
<comment type="subcellular location">
    <subcellularLocation>
        <location evidence="1">Cytoplasm</location>
        <location evidence="1">Cytoskeleton</location>
        <location evidence="1">Flagellum axoneme</location>
    </subcellularLocation>
    <subcellularLocation>
        <location evidence="9">Dynein axonemal particle</location>
    </subcellularLocation>
</comment>
<feature type="compositionally biased region" description="Polar residues" evidence="13">
    <location>
        <begin position="120"/>
        <end position="133"/>
    </location>
</feature>
<dbReference type="Gene3D" id="2.130.10.10">
    <property type="entry name" value="YVTN repeat-like/Quinoprotein amine dehydrogenase"/>
    <property type="match status" value="2"/>
</dbReference>
<accession>A0ABP1FPQ1</accession>
<dbReference type="InterPro" id="IPR050687">
    <property type="entry name" value="Dynein_IC"/>
</dbReference>
<feature type="repeat" description="WD" evidence="12">
    <location>
        <begin position="371"/>
        <end position="413"/>
    </location>
</feature>
<evidence type="ECO:0000256" key="6">
    <source>
        <dbReference type="ARBA" id="ARBA00023069"/>
    </source>
</evidence>
<evidence type="ECO:0000313" key="14">
    <source>
        <dbReference type="EMBL" id="CAL5221396.1"/>
    </source>
</evidence>
<evidence type="ECO:0000256" key="4">
    <source>
        <dbReference type="ARBA" id="ARBA00022737"/>
    </source>
</evidence>
<dbReference type="InterPro" id="IPR036322">
    <property type="entry name" value="WD40_repeat_dom_sf"/>
</dbReference>
<feature type="compositionally biased region" description="Polar residues" evidence="13">
    <location>
        <begin position="20"/>
        <end position="36"/>
    </location>
</feature>
<gene>
    <name evidence="14" type="primary">g3579</name>
    <name evidence="14" type="ORF">VP750_LOCUS3055</name>
</gene>
<organism evidence="14 15">
    <name type="scientific">Coccomyxa viridis</name>
    <dbReference type="NCBI Taxonomy" id="1274662"/>
    <lineage>
        <taxon>Eukaryota</taxon>
        <taxon>Viridiplantae</taxon>
        <taxon>Chlorophyta</taxon>
        <taxon>core chlorophytes</taxon>
        <taxon>Trebouxiophyceae</taxon>
        <taxon>Trebouxiophyceae incertae sedis</taxon>
        <taxon>Coccomyxaceae</taxon>
        <taxon>Coccomyxa</taxon>
    </lineage>
</organism>
<sequence length="518" mass="55532">MRPSYAPSSSRISFMPKHTGTGSVRQSQSGEGTKSAQNRLLEWPLSGSASKAQVSALTQLPGLLEAINRQTACAGQAAHMRQLLSCQDEHALLEDEDEDEDENMTEPPVAGNAESLADAPSQSPEVQSATSPSGIGLKVQWRWPQKSHPEQGVTCMAWNQAASCVLAVGHASRDVRQQGEGCITLWTLKDPLRPMNVISTPAGVTSIAWSKRTPVHVAVGLRSGIMAIYNARQQQGEPVMRSRHAAGAHSGAVWQLEWVDRGNVEGEVLMSASADGRISQWTTSQGLRSTDIMLLKRARRKDKTKTEESLTDSAHHHGASPSHEPVISRWSGASCLAFQPNTDYQHYLVGTEEGPIHLCSVNVADSYAETFFGHAGPVYHVAWSPGSADTFASASADGTACIWRLHQEAPLYTIHAGRDGVNDLQWWPSSTNTFGVATQGGTFEVWDVSQSVDSPQVALGNPAPHAFTCISVCPGFPVVAAGDSAGTVTVMRLNRPAAQAEAEEQQFDEGATEADPAQ</sequence>
<dbReference type="PANTHER" id="PTHR12442">
    <property type="entry name" value="DYNEIN INTERMEDIATE CHAIN"/>
    <property type="match status" value="1"/>
</dbReference>
<dbReference type="EMBL" id="CAXHTA020000005">
    <property type="protein sequence ID" value="CAL5221396.1"/>
    <property type="molecule type" value="Genomic_DNA"/>
</dbReference>
<evidence type="ECO:0000256" key="11">
    <source>
        <dbReference type="ARBA" id="ARBA00041557"/>
    </source>
</evidence>
<keyword evidence="4" id="KW-0677">Repeat</keyword>
<keyword evidence="6" id="KW-0969">Cilium</keyword>
<feature type="compositionally biased region" description="Acidic residues" evidence="13">
    <location>
        <begin position="95"/>
        <end position="104"/>
    </location>
</feature>
<feature type="compositionally biased region" description="Polar residues" evidence="13">
    <location>
        <begin position="1"/>
        <end position="12"/>
    </location>
</feature>
<feature type="compositionally biased region" description="Acidic residues" evidence="13">
    <location>
        <begin position="501"/>
        <end position="512"/>
    </location>
</feature>
<evidence type="ECO:0000256" key="13">
    <source>
        <dbReference type="SAM" id="MobiDB-lite"/>
    </source>
</evidence>
<evidence type="ECO:0000256" key="12">
    <source>
        <dbReference type="PROSITE-ProRule" id="PRU00221"/>
    </source>
</evidence>
<evidence type="ECO:0000256" key="5">
    <source>
        <dbReference type="ARBA" id="ARBA00022846"/>
    </source>
</evidence>
<name>A0ABP1FPQ1_9CHLO</name>